<dbReference type="InterPro" id="IPR002052">
    <property type="entry name" value="DNA_methylase_N6_adenine_CS"/>
</dbReference>
<evidence type="ECO:0000313" key="11">
    <source>
        <dbReference type="Proteomes" id="UP000288293"/>
    </source>
</evidence>
<dbReference type="PANTHER" id="PTHR43542">
    <property type="entry name" value="METHYLTRANSFERASE"/>
    <property type="match status" value="1"/>
</dbReference>
<keyword evidence="11" id="KW-1185">Reference proteome</keyword>
<keyword evidence="5 9" id="KW-0489">Methyltransferase</keyword>
<dbReference type="PANTHER" id="PTHR43542:SF1">
    <property type="entry name" value="METHYLTRANSFERASE"/>
    <property type="match status" value="1"/>
</dbReference>
<evidence type="ECO:0000256" key="7">
    <source>
        <dbReference type="ARBA" id="ARBA00022691"/>
    </source>
</evidence>
<dbReference type="CDD" id="cd02440">
    <property type="entry name" value="AdoMet_MTases"/>
    <property type="match status" value="1"/>
</dbReference>
<dbReference type="InterPro" id="IPR029063">
    <property type="entry name" value="SAM-dependent_MTases_sf"/>
</dbReference>
<dbReference type="OrthoDB" id="9803017at2"/>
<keyword evidence="9" id="KW-0698">rRNA processing</keyword>
<protein>
    <recommendedName>
        <fullName evidence="4 9">Ribosomal RNA small subunit methyltransferase D</fullName>
        <ecNumber evidence="3 9">2.1.1.171</ecNumber>
    </recommendedName>
</protein>
<dbReference type="Pfam" id="PF03602">
    <property type="entry name" value="Cons_hypoth95"/>
    <property type="match status" value="1"/>
</dbReference>
<dbReference type="NCBIfam" id="TIGR00095">
    <property type="entry name" value="16S rRNA (guanine(966)-N(2))-methyltransferase RsmD"/>
    <property type="match status" value="1"/>
</dbReference>
<sequence>MISSNEVSVAKAQQKGQIRIIGGRWRGRKLAVLHAEGLRPTGDRIKETLFNWIQFDLAGSRVLDLFAGTGSLGFEALSRGAAQATFVETHLPAARQLQENIALLKAEASVETRSAEQLLPSLPANSVDLILIDPPFQQGWLPRIIPLLENSGCLTEHALIYVECERREDFSQWPSNWHLLRDKEIGQVHFRLFTRES</sequence>
<comment type="catalytic activity">
    <reaction evidence="8 9">
        <text>guanosine(966) in 16S rRNA + S-adenosyl-L-methionine = N(2)-methylguanosine(966) in 16S rRNA + S-adenosyl-L-homocysteine + H(+)</text>
        <dbReference type="Rhea" id="RHEA:23548"/>
        <dbReference type="Rhea" id="RHEA-COMP:10211"/>
        <dbReference type="Rhea" id="RHEA-COMP:10212"/>
        <dbReference type="ChEBI" id="CHEBI:15378"/>
        <dbReference type="ChEBI" id="CHEBI:57856"/>
        <dbReference type="ChEBI" id="CHEBI:59789"/>
        <dbReference type="ChEBI" id="CHEBI:74269"/>
        <dbReference type="ChEBI" id="CHEBI:74481"/>
        <dbReference type="EC" id="2.1.1.171"/>
    </reaction>
</comment>
<keyword evidence="6 9" id="KW-0808">Transferase</keyword>
<gene>
    <name evidence="10" type="primary">rsmD</name>
    <name evidence="10" type="ORF">CWE09_09020</name>
</gene>
<evidence type="ECO:0000256" key="1">
    <source>
        <dbReference type="ARBA" id="ARBA00002649"/>
    </source>
</evidence>
<organism evidence="10 11">
    <name type="scientific">Aliidiomarina minuta</name>
    <dbReference type="NCBI Taxonomy" id="880057"/>
    <lineage>
        <taxon>Bacteria</taxon>
        <taxon>Pseudomonadati</taxon>
        <taxon>Pseudomonadota</taxon>
        <taxon>Gammaproteobacteria</taxon>
        <taxon>Alteromonadales</taxon>
        <taxon>Idiomarinaceae</taxon>
        <taxon>Aliidiomarina</taxon>
    </lineage>
</organism>
<evidence type="ECO:0000256" key="4">
    <source>
        <dbReference type="ARBA" id="ARBA00013682"/>
    </source>
</evidence>
<comment type="function">
    <text evidence="1 9">Specifically methylates the guanine in position 966 of 16S rRNA in the assembled 30S particle.</text>
</comment>
<evidence type="ECO:0000256" key="2">
    <source>
        <dbReference type="ARBA" id="ARBA00005269"/>
    </source>
</evidence>
<dbReference type="Gene3D" id="3.40.50.150">
    <property type="entry name" value="Vaccinia Virus protein VP39"/>
    <property type="match status" value="1"/>
</dbReference>
<comment type="caution">
    <text evidence="10">The sequence shown here is derived from an EMBL/GenBank/DDBJ whole genome shotgun (WGS) entry which is preliminary data.</text>
</comment>
<keyword evidence="7 9" id="KW-0949">S-adenosyl-L-methionine</keyword>
<evidence type="ECO:0000256" key="6">
    <source>
        <dbReference type="ARBA" id="ARBA00022679"/>
    </source>
</evidence>
<dbReference type="SUPFAM" id="SSF53335">
    <property type="entry name" value="S-adenosyl-L-methionine-dependent methyltransferases"/>
    <property type="match status" value="1"/>
</dbReference>
<dbReference type="PROSITE" id="PS00092">
    <property type="entry name" value="N6_MTASE"/>
    <property type="match status" value="1"/>
</dbReference>
<evidence type="ECO:0000256" key="5">
    <source>
        <dbReference type="ARBA" id="ARBA00022603"/>
    </source>
</evidence>
<dbReference type="InterPro" id="IPR004398">
    <property type="entry name" value="RNA_MeTrfase_RsmD"/>
</dbReference>
<dbReference type="EC" id="2.1.1.171" evidence="3 9"/>
<dbReference type="GO" id="GO:0003676">
    <property type="term" value="F:nucleic acid binding"/>
    <property type="evidence" value="ECO:0007669"/>
    <property type="project" value="InterPro"/>
</dbReference>
<evidence type="ECO:0000256" key="9">
    <source>
        <dbReference type="PIRNR" id="PIRNR004553"/>
    </source>
</evidence>
<accession>A0A432W9V5</accession>
<dbReference type="Proteomes" id="UP000288293">
    <property type="component" value="Unassembled WGS sequence"/>
</dbReference>
<proteinExistence type="inferred from homology"/>
<dbReference type="EMBL" id="PIPL01000001">
    <property type="protein sequence ID" value="RUO26815.1"/>
    <property type="molecule type" value="Genomic_DNA"/>
</dbReference>
<comment type="similarity">
    <text evidence="2 9">Belongs to the methyltransferase superfamily. RsmD family.</text>
</comment>
<reference evidence="10 11" key="1">
    <citation type="journal article" date="2011" name="Front. Microbiol.">
        <title>Genomic signatures of strain selection and enhancement in Bacillus atrophaeus var. globigii, a historical biowarfare simulant.</title>
        <authorList>
            <person name="Gibbons H.S."/>
            <person name="Broomall S.M."/>
            <person name="McNew L.A."/>
            <person name="Daligault H."/>
            <person name="Chapman C."/>
            <person name="Bruce D."/>
            <person name="Karavis M."/>
            <person name="Krepps M."/>
            <person name="McGregor P.A."/>
            <person name="Hong C."/>
            <person name="Park K.H."/>
            <person name="Akmal A."/>
            <person name="Feldman A."/>
            <person name="Lin J.S."/>
            <person name="Chang W.E."/>
            <person name="Higgs B.W."/>
            <person name="Demirev P."/>
            <person name="Lindquist J."/>
            <person name="Liem A."/>
            <person name="Fochler E."/>
            <person name="Read T.D."/>
            <person name="Tapia R."/>
            <person name="Johnson S."/>
            <person name="Bishop-Lilly K.A."/>
            <person name="Detter C."/>
            <person name="Han C."/>
            <person name="Sozhamannan S."/>
            <person name="Rosenzweig C.N."/>
            <person name="Skowronski E.W."/>
        </authorList>
    </citation>
    <scope>NUCLEOTIDE SEQUENCE [LARGE SCALE GENOMIC DNA]</scope>
    <source>
        <strain evidence="10 11">MLST1</strain>
    </source>
</reference>
<evidence type="ECO:0000313" key="10">
    <source>
        <dbReference type="EMBL" id="RUO26815.1"/>
    </source>
</evidence>
<evidence type="ECO:0000256" key="8">
    <source>
        <dbReference type="ARBA" id="ARBA00048326"/>
    </source>
</evidence>
<dbReference type="AlphaFoldDB" id="A0A432W9V5"/>
<dbReference type="GO" id="GO:0052913">
    <property type="term" value="F:16S rRNA (guanine(966)-N(2))-methyltransferase activity"/>
    <property type="evidence" value="ECO:0007669"/>
    <property type="project" value="UniProtKB-EC"/>
</dbReference>
<evidence type="ECO:0000256" key="3">
    <source>
        <dbReference type="ARBA" id="ARBA00012141"/>
    </source>
</evidence>
<dbReference type="PIRSF" id="PIRSF004553">
    <property type="entry name" value="CHP00095"/>
    <property type="match status" value="1"/>
</dbReference>
<name>A0A432W9V5_9GAMM</name>